<evidence type="ECO:0000259" key="1">
    <source>
        <dbReference type="Pfam" id="PF14311"/>
    </source>
</evidence>
<keyword evidence="3" id="KW-1185">Reference proteome</keyword>
<comment type="caution">
    <text evidence="2">The sequence shown here is derived from an EMBL/GenBank/DDBJ whole genome shotgun (WGS) entry which is preliminary data.</text>
</comment>
<dbReference type="PANTHER" id="PTHR37317:SF1">
    <property type="entry name" value="ZINC-RIBBON DOMAIN-CONTAINING PROTEIN-RELATED"/>
    <property type="match status" value="1"/>
</dbReference>
<dbReference type="Proteomes" id="UP000186102">
    <property type="component" value="Unassembled WGS sequence"/>
</dbReference>
<evidence type="ECO:0000313" key="3">
    <source>
        <dbReference type="Proteomes" id="UP000186102"/>
    </source>
</evidence>
<gene>
    <name evidence="2" type="ORF">DSOL_5448</name>
</gene>
<feature type="domain" description="Treble clef zinc finger" evidence="1">
    <location>
        <begin position="14"/>
        <end position="46"/>
    </location>
</feature>
<dbReference type="AlphaFoldDB" id="A0A1Q8QAH6"/>
<sequence>MEGYNDLATTKPEIVQEWHPTKNGNLKPSDVVAGSERKVWWKCKKGT</sequence>
<dbReference type="InterPro" id="IPR025487">
    <property type="entry name" value="DUF4379"/>
</dbReference>
<reference evidence="2 3" key="1">
    <citation type="submission" date="2016-09" db="EMBL/GenBank/DDBJ databases">
        <title>Complete genome of Desulfosporosinus sp. OL.</title>
        <authorList>
            <person name="Mardanov A."/>
            <person name="Beletsky A."/>
            <person name="Panova A."/>
            <person name="Karnachuk O."/>
            <person name="Ravin N."/>
        </authorList>
    </citation>
    <scope>NUCLEOTIDE SEQUENCE [LARGE SCALE GENOMIC DNA]</scope>
    <source>
        <strain evidence="2 3">OL</strain>
    </source>
</reference>
<evidence type="ECO:0000313" key="2">
    <source>
        <dbReference type="EMBL" id="OLN24302.1"/>
    </source>
</evidence>
<proteinExistence type="predicted"/>
<organism evidence="2 3">
    <name type="scientific">Desulfosporosinus metallidurans</name>
    <dbReference type="NCBI Taxonomy" id="1888891"/>
    <lineage>
        <taxon>Bacteria</taxon>
        <taxon>Bacillati</taxon>
        <taxon>Bacillota</taxon>
        <taxon>Clostridia</taxon>
        <taxon>Eubacteriales</taxon>
        <taxon>Desulfitobacteriaceae</taxon>
        <taxon>Desulfosporosinus</taxon>
    </lineage>
</organism>
<name>A0A1Q8QAH6_9FIRM</name>
<dbReference type="Pfam" id="PF14311">
    <property type="entry name" value="DUF4379"/>
    <property type="match status" value="1"/>
</dbReference>
<dbReference type="STRING" id="1888891.DSOL_5448"/>
<protein>
    <recommendedName>
        <fullName evidence="1">Treble clef zinc finger domain-containing protein</fullName>
    </recommendedName>
</protein>
<accession>A0A1Q8QAH6</accession>
<dbReference type="EMBL" id="MLBF01000255">
    <property type="protein sequence ID" value="OLN24302.1"/>
    <property type="molecule type" value="Genomic_DNA"/>
</dbReference>
<dbReference type="PANTHER" id="PTHR37317">
    <property type="entry name" value="BLR8090 PROTEIN"/>
    <property type="match status" value="1"/>
</dbReference>
<dbReference type="RefSeq" id="WP_235839027.1">
    <property type="nucleotide sequence ID" value="NZ_MLBF01000255.1"/>
</dbReference>